<dbReference type="InterPro" id="IPR001611">
    <property type="entry name" value="Leu-rich_rpt"/>
</dbReference>
<evidence type="ECO:0000313" key="9">
    <source>
        <dbReference type="Proteomes" id="UP000310200"/>
    </source>
</evidence>
<dbReference type="GO" id="GO:0035082">
    <property type="term" value="P:axoneme assembly"/>
    <property type="evidence" value="ECO:0007669"/>
    <property type="project" value="InterPro"/>
</dbReference>
<dbReference type="STRING" id="300112.A0A4S2KRH0"/>
<evidence type="ECO:0000256" key="4">
    <source>
        <dbReference type="ARBA" id="ARBA00022614"/>
    </source>
</evidence>
<reference evidence="8 9" key="1">
    <citation type="journal article" date="2019" name="Philos. Trans. R. Soc. Lond., B, Biol. Sci.">
        <title>Ant behaviour and brain gene expression of defending hosts depend on the ecological success of the intruding social parasite.</title>
        <authorList>
            <person name="Kaur R."/>
            <person name="Stoldt M."/>
            <person name="Jongepier E."/>
            <person name="Feldmeyer B."/>
            <person name="Menzel F."/>
            <person name="Bornberg-Bauer E."/>
            <person name="Foitzik S."/>
        </authorList>
    </citation>
    <scope>NUCLEOTIDE SEQUENCE [LARGE SCALE GENOMIC DNA]</scope>
    <source>
        <tissue evidence="8">Whole body</tissue>
    </source>
</reference>
<dbReference type="Pfam" id="PF14892">
    <property type="entry name" value="PIRC1_2"/>
    <property type="match status" value="1"/>
</dbReference>
<dbReference type="InterPro" id="IPR032675">
    <property type="entry name" value="LRR_dom_sf"/>
</dbReference>
<dbReference type="InterPro" id="IPR003591">
    <property type="entry name" value="Leu-rich_rpt_typical-subtyp"/>
</dbReference>
<dbReference type="SMART" id="SM00369">
    <property type="entry name" value="LRR_TYP"/>
    <property type="match status" value="9"/>
</dbReference>
<name>A0A4S2KRH0_9HYME</name>
<keyword evidence="9" id="KW-1185">Reference proteome</keyword>
<keyword evidence="7" id="KW-0966">Cell projection</keyword>
<dbReference type="AlphaFoldDB" id="A0A4S2KRH0"/>
<comment type="subcellular location">
    <subcellularLocation>
        <location evidence="1">Cell projection</location>
        <location evidence="1">Cilium</location>
    </subcellularLocation>
    <subcellularLocation>
        <location evidence="2">Cytoplasm</location>
        <location evidence="2">Cytoskeleton</location>
    </subcellularLocation>
</comment>
<keyword evidence="3" id="KW-0963">Cytoplasm</keyword>
<dbReference type="Gene3D" id="3.80.10.10">
    <property type="entry name" value="Ribonuclease Inhibitor"/>
    <property type="match status" value="2"/>
</dbReference>
<dbReference type="PANTHER" id="PTHR24366">
    <property type="entry name" value="IG(IMMUNOGLOBULIN) AND LRR(LEUCINE RICH REPEAT) DOMAINS"/>
    <property type="match status" value="1"/>
</dbReference>
<keyword evidence="6" id="KW-0206">Cytoskeleton</keyword>
<evidence type="ECO:0000256" key="7">
    <source>
        <dbReference type="ARBA" id="ARBA00023273"/>
    </source>
</evidence>
<dbReference type="InterPro" id="IPR026507">
    <property type="entry name" value="PIRC1/2"/>
</dbReference>
<keyword evidence="4" id="KW-0433">Leucine-rich repeat</keyword>
<comment type="caution">
    <text evidence="8">The sequence shown here is derived from an EMBL/GenBank/DDBJ whole genome shotgun (WGS) entry which is preliminary data.</text>
</comment>
<sequence>MTREMVDIPCSCVDEKLSDYQDEKSSALGPRTNEVYRTYNLPSRFMYPKTPGTYEVSAQSASEHTMCFLLLIYFLLSANVVDVFTEDADCQVYNHLYVCLENGGFLHSVAFEDVNAVQTIEDIELHLENLEIINITRNAFTEVSNSSALYVRDNRLSSIGRHYFDTLNQLTYLDLRNNTITNVEDGAFASLSDLETLLLDHNNLSDLRPGVWRGLSELHELYITHNQLALRRNMFKGLRQLETLVLDSNDIPEIPIGAFNGLSHIDLLYLSRNKISTLHPDVFRGLSEINELDLGKNRLRAIPANVFRHMKSLNSLWLNGNQLTVLKSDAFQGLDNLLFLFLNNNDLRYVDMAAFARMKNITVDPGFRIRGSALAWRTSYRTTVQRLIHRFQEPAGAQIFKGYGQDNPPHPCYWKTSMDYGWYAPTIHTVPTSYYPRNNFFSAELNRAGMYRNCSLNTELDKSCFVCYGDMTLIKIHWDKRKSKEDNARYCNDPMPLLLIFDLKQTEEKERRH</sequence>
<dbReference type="FunFam" id="3.80.10.10:FF:001164">
    <property type="entry name" value="GH01279p"/>
    <property type="match status" value="1"/>
</dbReference>
<dbReference type="Pfam" id="PF13855">
    <property type="entry name" value="LRR_8"/>
    <property type="match status" value="3"/>
</dbReference>
<organism evidence="8 9">
    <name type="scientific">Temnothorax longispinosus</name>
    <dbReference type="NCBI Taxonomy" id="300112"/>
    <lineage>
        <taxon>Eukaryota</taxon>
        <taxon>Metazoa</taxon>
        <taxon>Ecdysozoa</taxon>
        <taxon>Arthropoda</taxon>
        <taxon>Hexapoda</taxon>
        <taxon>Insecta</taxon>
        <taxon>Pterygota</taxon>
        <taxon>Neoptera</taxon>
        <taxon>Endopterygota</taxon>
        <taxon>Hymenoptera</taxon>
        <taxon>Apocrita</taxon>
        <taxon>Aculeata</taxon>
        <taxon>Formicoidea</taxon>
        <taxon>Formicidae</taxon>
        <taxon>Myrmicinae</taxon>
        <taxon>Temnothorax</taxon>
    </lineage>
</organism>
<evidence type="ECO:0000313" key="8">
    <source>
        <dbReference type="EMBL" id="TGZ52465.1"/>
    </source>
</evidence>
<evidence type="ECO:0000256" key="3">
    <source>
        <dbReference type="ARBA" id="ARBA00022490"/>
    </source>
</evidence>
<dbReference type="SUPFAM" id="SSF52058">
    <property type="entry name" value="L domain-like"/>
    <property type="match status" value="1"/>
</dbReference>
<evidence type="ECO:0000256" key="1">
    <source>
        <dbReference type="ARBA" id="ARBA00004138"/>
    </source>
</evidence>
<evidence type="ECO:0000256" key="6">
    <source>
        <dbReference type="ARBA" id="ARBA00023212"/>
    </source>
</evidence>
<dbReference type="Proteomes" id="UP000310200">
    <property type="component" value="Unassembled WGS sequence"/>
</dbReference>
<dbReference type="EMBL" id="QBLH01001260">
    <property type="protein sequence ID" value="TGZ52465.1"/>
    <property type="molecule type" value="Genomic_DNA"/>
</dbReference>
<protein>
    <recommendedName>
        <fullName evidence="10">Leucine-rich repeat-containing protein 15</fullName>
    </recommendedName>
</protein>
<gene>
    <name evidence="8" type="ORF">DBV15_08875</name>
</gene>
<dbReference type="GO" id="GO:0005879">
    <property type="term" value="C:axonemal microtubule"/>
    <property type="evidence" value="ECO:0007669"/>
    <property type="project" value="InterPro"/>
</dbReference>
<evidence type="ECO:0000256" key="2">
    <source>
        <dbReference type="ARBA" id="ARBA00004245"/>
    </source>
</evidence>
<evidence type="ECO:0000256" key="5">
    <source>
        <dbReference type="ARBA" id="ARBA00022737"/>
    </source>
</evidence>
<dbReference type="PROSITE" id="PS51450">
    <property type="entry name" value="LRR"/>
    <property type="match status" value="1"/>
</dbReference>
<evidence type="ECO:0008006" key="10">
    <source>
        <dbReference type="Google" id="ProtNLM"/>
    </source>
</evidence>
<accession>A0A4S2KRH0</accession>
<proteinExistence type="predicted"/>
<keyword evidence="5" id="KW-0677">Repeat</keyword>